<sequence length="84" mass="10014">MMEIDFTKAEKEVLARKIQLYFNEELNQELGQFDAQFMLDFFSETFGSYYYNRGLFDAQALFQSRIEAVGEAIYELEKPTEFIR</sequence>
<gene>
    <name evidence="1" type="ORF">HQ497_02310</name>
</gene>
<reference evidence="1" key="1">
    <citation type="submission" date="2020-05" db="EMBL/GenBank/DDBJ databases">
        <title>Sulfur intermediates as new biogeochemical hubs in an aquatic model microbial ecosystem.</title>
        <authorList>
            <person name="Vigneron A."/>
        </authorList>
    </citation>
    <scope>NUCLEOTIDE SEQUENCE</scope>
    <source>
        <strain evidence="1">Bin.250</strain>
    </source>
</reference>
<organism evidence="1 2">
    <name type="scientific">SAR86 cluster bacterium</name>
    <dbReference type="NCBI Taxonomy" id="2030880"/>
    <lineage>
        <taxon>Bacteria</taxon>
        <taxon>Pseudomonadati</taxon>
        <taxon>Pseudomonadota</taxon>
        <taxon>Gammaproteobacteria</taxon>
        <taxon>SAR86 cluster</taxon>
    </lineage>
</organism>
<accession>A0A972VTW0</accession>
<evidence type="ECO:0000313" key="1">
    <source>
        <dbReference type="EMBL" id="NQV64173.1"/>
    </source>
</evidence>
<evidence type="ECO:0000313" key="2">
    <source>
        <dbReference type="Proteomes" id="UP000754644"/>
    </source>
</evidence>
<comment type="caution">
    <text evidence="1">The sequence shown here is derived from an EMBL/GenBank/DDBJ whole genome shotgun (WGS) entry which is preliminary data.</text>
</comment>
<name>A0A972VTW0_9GAMM</name>
<dbReference type="Pfam" id="PF09932">
    <property type="entry name" value="DUF2164"/>
    <property type="match status" value="1"/>
</dbReference>
<protein>
    <submittedName>
        <fullName evidence="1">DUF2164 domain-containing protein</fullName>
    </submittedName>
</protein>
<proteinExistence type="predicted"/>
<dbReference type="AlphaFoldDB" id="A0A972VTW0"/>
<dbReference type="EMBL" id="JABMOJ010000078">
    <property type="protein sequence ID" value="NQV64173.1"/>
    <property type="molecule type" value="Genomic_DNA"/>
</dbReference>
<dbReference type="Proteomes" id="UP000754644">
    <property type="component" value="Unassembled WGS sequence"/>
</dbReference>
<dbReference type="InterPro" id="IPR018680">
    <property type="entry name" value="DUF2164"/>
</dbReference>